<organism evidence="1 2">
    <name type="scientific">Streptomyces caatingaensis</name>
    <dbReference type="NCBI Taxonomy" id="1678637"/>
    <lineage>
        <taxon>Bacteria</taxon>
        <taxon>Bacillati</taxon>
        <taxon>Actinomycetota</taxon>
        <taxon>Actinomycetes</taxon>
        <taxon>Kitasatosporales</taxon>
        <taxon>Streptomycetaceae</taxon>
        <taxon>Streptomyces</taxon>
    </lineage>
</organism>
<sequence>MNSPPPAPPPPPGPSFEDIRAVVNDLVPFQKFAGVEVTEIAAGRAVAALPDCADTLNHVGTRHAAALFLVAEAASGAALAGALRERIADISFVLRESRISYRRKARGEIRAVAAVPDADLPARVAQLPPGARFEAATTSLLHDAGGEAVAEAAFTYHCRLPSP</sequence>
<dbReference type="Pfam" id="PF14539">
    <property type="entry name" value="DUF4442"/>
    <property type="match status" value="1"/>
</dbReference>
<dbReference type="EMBL" id="LFXA01000003">
    <property type="protein sequence ID" value="KNB53275.1"/>
    <property type="molecule type" value="Genomic_DNA"/>
</dbReference>
<proteinExistence type="predicted"/>
<comment type="caution">
    <text evidence="1">The sequence shown here is derived from an EMBL/GenBank/DDBJ whole genome shotgun (WGS) entry which is preliminary data.</text>
</comment>
<dbReference type="Gene3D" id="3.10.129.10">
    <property type="entry name" value="Hotdog Thioesterase"/>
    <property type="match status" value="1"/>
</dbReference>
<evidence type="ECO:0000313" key="1">
    <source>
        <dbReference type="EMBL" id="KNB53275.1"/>
    </source>
</evidence>
<evidence type="ECO:0008006" key="3">
    <source>
        <dbReference type="Google" id="ProtNLM"/>
    </source>
</evidence>
<keyword evidence="2" id="KW-1185">Reference proteome</keyword>
<evidence type="ECO:0000313" key="2">
    <source>
        <dbReference type="Proteomes" id="UP000037288"/>
    </source>
</evidence>
<dbReference type="AlphaFoldDB" id="A0A0K9XIT9"/>
<dbReference type="STRING" id="1678637.AC230_06950"/>
<dbReference type="Proteomes" id="UP000037288">
    <property type="component" value="Unassembled WGS sequence"/>
</dbReference>
<protein>
    <recommendedName>
        <fullName evidence="3">DUF4442 domain-containing protein</fullName>
    </recommendedName>
</protein>
<gene>
    <name evidence="1" type="ORF">AC230_06950</name>
</gene>
<accession>A0A0K9XIT9</accession>
<dbReference type="PATRIC" id="fig|1678637.3.peg.1511"/>
<name>A0A0K9XIT9_9ACTN</name>
<dbReference type="InterPro" id="IPR029069">
    <property type="entry name" value="HotDog_dom_sf"/>
</dbReference>
<dbReference type="InterPro" id="IPR027961">
    <property type="entry name" value="DUF4442"/>
</dbReference>
<dbReference type="SUPFAM" id="SSF54637">
    <property type="entry name" value="Thioesterase/thiol ester dehydrase-isomerase"/>
    <property type="match status" value="1"/>
</dbReference>
<reference evidence="2" key="1">
    <citation type="submission" date="2015-07" db="EMBL/GenBank/DDBJ databases">
        <title>Draft genome sequence of Streptomyces sp. CMAA 1322, a bacterium isolated from Caatinga biome, from dry forest semiarid of Brazil.</title>
        <authorList>
            <person name="Santos S.N."/>
            <person name="Gacesa R."/>
            <person name="Taketani R.G."/>
            <person name="Long P.F."/>
            <person name="Melo I.S."/>
        </authorList>
    </citation>
    <scope>NUCLEOTIDE SEQUENCE [LARGE SCALE GENOMIC DNA]</scope>
    <source>
        <strain evidence="2">CMAA 1322</strain>
    </source>
</reference>